<sequence length="681" mass="73939">MQTSRRRFLTGAAATAAASALPLSLQKAVAVAAPPGGLASIEHVVFLMQENRSFDHYYGTLAGVRGFGDRNAIKRPKGKSIFEQPGFARDVLPFSIRDAIGFDLRPKTAQQFVAGLPHTWPDAQAALNKGWNDRWVHAKTPGTMAYYDRQDLPFQYELADTFTLCDAYHCSLPGGTNPNRMFHWGGNVGYEPDGKRTTGNSAYADSHPGYKMTPYVDRLTAAGRTWRVFHEWDNFDDNALEYFASYRDLAKKALSATTYRSMNAFYGAVGRAKDPTALLDQLEKGYAGLTAAEKSAFDNGLRRTKKGNLGAYFREEAHAGRLPNVSYVVAPAAESEHPGSSAPGRGSGITYDILDAIASDPRLWATTAVFITYDENDGFFDHVPPPAPPAGTPDEFVDGKPLGLGPRVPMLIVSPWTVGGFVCSEVFDHTSTIRFVESWLGVEEPNIGPWRRTVAGDLTSAFDFTATRSRRTVGEPAPDPGARPLLPALPPLSQKTPRQEPGHRPARPLAYRTEASARLTGTTLTLTLQDEGARGSHFAAYPYAGELPAPRHYDVRGTVTDELPVTGGYSLTLTGPNGFRREFAGTAAGKAAGAGVSSRQDRRTLVIALENPTPHTLTFTLKSLAYAALDKTVTLAPGAARTLRHGTENGWYDLTVTTTQDPSFTRRLMGHLENGRPSITG</sequence>
<keyword evidence="4" id="KW-0964">Secreted</keyword>
<evidence type="ECO:0000256" key="1">
    <source>
        <dbReference type="ARBA" id="ARBA00004191"/>
    </source>
</evidence>
<keyword evidence="4" id="KW-0134">Cell wall</keyword>
<evidence type="ECO:0000256" key="2">
    <source>
        <dbReference type="ARBA" id="ARBA00009717"/>
    </source>
</evidence>
<keyword evidence="9" id="KW-0732">Signal</keyword>
<feature type="domain" description="Bacterial phospholipase C C-terminal" evidence="10">
    <location>
        <begin position="603"/>
        <end position="671"/>
    </location>
</feature>
<protein>
    <recommendedName>
        <fullName evidence="3">phospholipase C</fullName>
        <ecNumber evidence="3">3.1.4.3</ecNumber>
    </recommendedName>
</protein>
<feature type="chain" id="PRO_5046574435" description="phospholipase C" evidence="9">
    <location>
        <begin position="33"/>
        <end position="681"/>
    </location>
</feature>
<feature type="domain" description="Bacterial phospholipase C C-terminal" evidence="10">
    <location>
        <begin position="505"/>
        <end position="585"/>
    </location>
</feature>
<dbReference type="Pfam" id="PF04185">
    <property type="entry name" value="Phosphoesterase"/>
    <property type="match status" value="1"/>
</dbReference>
<evidence type="ECO:0000256" key="3">
    <source>
        <dbReference type="ARBA" id="ARBA00012018"/>
    </source>
</evidence>
<dbReference type="PANTHER" id="PTHR31956">
    <property type="entry name" value="NON-SPECIFIC PHOSPHOLIPASE C4-RELATED"/>
    <property type="match status" value="1"/>
</dbReference>
<dbReference type="InterPro" id="IPR006311">
    <property type="entry name" value="TAT_signal"/>
</dbReference>
<name>A0ABN1S0L9_9ACTN</name>
<organism evidence="11 12">
    <name type="scientific">Actinocorallia libanotica</name>
    <dbReference type="NCBI Taxonomy" id="46162"/>
    <lineage>
        <taxon>Bacteria</taxon>
        <taxon>Bacillati</taxon>
        <taxon>Actinomycetota</taxon>
        <taxon>Actinomycetes</taxon>
        <taxon>Streptosporangiales</taxon>
        <taxon>Thermomonosporaceae</taxon>
        <taxon>Actinocorallia</taxon>
    </lineage>
</organism>
<evidence type="ECO:0000256" key="6">
    <source>
        <dbReference type="ARBA" id="ARBA00023026"/>
    </source>
</evidence>
<evidence type="ECO:0000256" key="5">
    <source>
        <dbReference type="ARBA" id="ARBA00022801"/>
    </source>
</evidence>
<gene>
    <name evidence="11" type="ORF">GCM10009550_76040</name>
</gene>
<accession>A0ABN1S0L9</accession>
<dbReference type="InterPro" id="IPR007312">
    <property type="entry name" value="Phosphoesterase"/>
</dbReference>
<evidence type="ECO:0000313" key="11">
    <source>
        <dbReference type="EMBL" id="GAA0969379.1"/>
    </source>
</evidence>
<dbReference type="Proteomes" id="UP001500665">
    <property type="component" value="Unassembled WGS sequence"/>
</dbReference>
<feature type="signal peptide" evidence="9">
    <location>
        <begin position="1"/>
        <end position="32"/>
    </location>
</feature>
<evidence type="ECO:0000256" key="9">
    <source>
        <dbReference type="SAM" id="SignalP"/>
    </source>
</evidence>
<comment type="similarity">
    <text evidence="2">Belongs to the bacterial phospholipase C family.</text>
</comment>
<comment type="subcellular location">
    <subcellularLocation>
        <location evidence="1">Secreted</location>
        <location evidence="1">Cell wall</location>
    </subcellularLocation>
</comment>
<dbReference type="EMBL" id="BAAAHH010000063">
    <property type="protein sequence ID" value="GAA0969379.1"/>
    <property type="molecule type" value="Genomic_DNA"/>
</dbReference>
<feature type="region of interest" description="Disordered" evidence="8">
    <location>
        <begin position="470"/>
        <end position="506"/>
    </location>
</feature>
<evidence type="ECO:0000313" key="12">
    <source>
        <dbReference type="Proteomes" id="UP001500665"/>
    </source>
</evidence>
<dbReference type="InterPro" id="IPR008475">
    <property type="entry name" value="PLipase_C_C"/>
</dbReference>
<dbReference type="NCBIfam" id="TIGR03396">
    <property type="entry name" value="PC_PLC"/>
    <property type="match status" value="1"/>
</dbReference>
<evidence type="ECO:0000259" key="10">
    <source>
        <dbReference type="Pfam" id="PF05506"/>
    </source>
</evidence>
<evidence type="ECO:0000256" key="7">
    <source>
        <dbReference type="ARBA" id="ARBA00048421"/>
    </source>
</evidence>
<evidence type="ECO:0000256" key="8">
    <source>
        <dbReference type="SAM" id="MobiDB-lite"/>
    </source>
</evidence>
<keyword evidence="12" id="KW-1185">Reference proteome</keyword>
<dbReference type="InterPro" id="IPR017767">
    <property type="entry name" value="PC-PLC"/>
</dbReference>
<dbReference type="PANTHER" id="PTHR31956:SF1">
    <property type="entry name" value="NON-SPECIFIC PHOSPHOLIPASE C1"/>
    <property type="match status" value="1"/>
</dbReference>
<dbReference type="Pfam" id="PF05506">
    <property type="entry name" value="PLipase_C_C"/>
    <property type="match status" value="2"/>
</dbReference>
<comment type="caution">
    <text evidence="11">The sequence shown here is derived from an EMBL/GenBank/DDBJ whole genome shotgun (WGS) entry which is preliminary data.</text>
</comment>
<proteinExistence type="inferred from homology"/>
<dbReference type="RefSeq" id="WP_344247508.1">
    <property type="nucleotide sequence ID" value="NZ_BAAAHH010000063.1"/>
</dbReference>
<comment type="catalytic activity">
    <reaction evidence="7">
        <text>a 1,2-diacyl-sn-glycero-3-phosphocholine + H2O = phosphocholine + a 1,2-diacyl-sn-glycerol + H(+)</text>
        <dbReference type="Rhea" id="RHEA:10604"/>
        <dbReference type="ChEBI" id="CHEBI:15377"/>
        <dbReference type="ChEBI" id="CHEBI:15378"/>
        <dbReference type="ChEBI" id="CHEBI:17815"/>
        <dbReference type="ChEBI" id="CHEBI:57643"/>
        <dbReference type="ChEBI" id="CHEBI:295975"/>
        <dbReference type="EC" id="3.1.4.3"/>
    </reaction>
    <physiologicalReaction direction="left-to-right" evidence="7">
        <dbReference type="Rhea" id="RHEA:10605"/>
    </physiologicalReaction>
</comment>
<dbReference type="PROSITE" id="PS51318">
    <property type="entry name" value="TAT"/>
    <property type="match status" value="1"/>
</dbReference>
<reference evidence="11 12" key="1">
    <citation type="journal article" date="2019" name="Int. J. Syst. Evol. Microbiol.">
        <title>The Global Catalogue of Microorganisms (GCM) 10K type strain sequencing project: providing services to taxonomists for standard genome sequencing and annotation.</title>
        <authorList>
            <consortium name="The Broad Institute Genomics Platform"/>
            <consortium name="The Broad Institute Genome Sequencing Center for Infectious Disease"/>
            <person name="Wu L."/>
            <person name="Ma J."/>
        </authorList>
    </citation>
    <scope>NUCLEOTIDE SEQUENCE [LARGE SCALE GENOMIC DNA]</scope>
    <source>
        <strain evidence="11 12">JCM 10696</strain>
    </source>
</reference>
<keyword evidence="5" id="KW-0378">Hydrolase</keyword>
<dbReference type="InterPro" id="IPR017850">
    <property type="entry name" value="Alkaline_phosphatase_core_sf"/>
</dbReference>
<evidence type="ECO:0000256" key="4">
    <source>
        <dbReference type="ARBA" id="ARBA00022512"/>
    </source>
</evidence>
<dbReference type="Gene3D" id="3.40.720.10">
    <property type="entry name" value="Alkaline Phosphatase, subunit A"/>
    <property type="match status" value="2"/>
</dbReference>
<keyword evidence="6" id="KW-0843">Virulence</keyword>
<dbReference type="EC" id="3.1.4.3" evidence="3"/>